<evidence type="ECO:0000313" key="1">
    <source>
        <dbReference type="EMBL" id="TRU45080.1"/>
    </source>
</evidence>
<sequence>MTKILTDYRGFPVRLTEERLLHILDHPEMAVLKDRIEETLQYPEQVRKSNTDNQVILNYRYYLNTLMGDKWLCVVTKYLDKDAFLLTAYLTNRIKQGELLWPLT</sequence>
<name>A0A552FEE3_MICAE</name>
<comment type="caution">
    <text evidence="1">The sequence shown here is derived from an EMBL/GenBank/DDBJ whole genome shotgun (WGS) entry which is preliminary data.</text>
</comment>
<dbReference type="AlphaFoldDB" id="A0A552FEE3"/>
<reference evidence="1 2" key="1">
    <citation type="submission" date="2019-01" db="EMBL/GenBank/DDBJ databases">
        <title>Coherence of Microcystis species and biogeography revealed through population genomics.</title>
        <authorList>
            <person name="Perez-Carrascal O.M."/>
            <person name="Terrat Y."/>
            <person name="Giani A."/>
            <person name="Fortin N."/>
            <person name="Tromas N."/>
            <person name="Shapiro B.J."/>
        </authorList>
    </citation>
    <scope>NUCLEOTIDE SEQUENCE [LARGE SCALE GENOMIC DNA]</scope>
    <source>
        <strain evidence="1">Ma_QC_Ch_20071001_S25D</strain>
    </source>
</reference>
<protein>
    <recommendedName>
        <fullName evidence="3">DUF4258 domain-containing protein</fullName>
    </recommendedName>
</protein>
<organism evidence="1 2">
    <name type="scientific">Microcystis aeruginosa Ma_QC_Ch_20071001_S25D</name>
    <dbReference type="NCBI Taxonomy" id="2486250"/>
    <lineage>
        <taxon>Bacteria</taxon>
        <taxon>Bacillati</taxon>
        <taxon>Cyanobacteriota</taxon>
        <taxon>Cyanophyceae</taxon>
        <taxon>Oscillatoriophycideae</taxon>
        <taxon>Chroococcales</taxon>
        <taxon>Microcystaceae</taxon>
        <taxon>Microcystis</taxon>
    </lineage>
</organism>
<dbReference type="Proteomes" id="UP000316958">
    <property type="component" value="Unassembled WGS sequence"/>
</dbReference>
<proteinExistence type="predicted"/>
<evidence type="ECO:0000313" key="2">
    <source>
        <dbReference type="Proteomes" id="UP000316958"/>
    </source>
</evidence>
<gene>
    <name evidence="1" type="ORF">EWV57_21325</name>
</gene>
<accession>A0A552FEE3</accession>
<dbReference type="EMBL" id="SFBE01000351">
    <property type="protein sequence ID" value="TRU45080.1"/>
    <property type="molecule type" value="Genomic_DNA"/>
</dbReference>
<evidence type="ECO:0008006" key="3">
    <source>
        <dbReference type="Google" id="ProtNLM"/>
    </source>
</evidence>